<organism evidence="2 3">
    <name type="scientific">Methylobacterium symbioticum</name>
    <dbReference type="NCBI Taxonomy" id="2584084"/>
    <lineage>
        <taxon>Bacteria</taxon>
        <taxon>Pseudomonadati</taxon>
        <taxon>Pseudomonadota</taxon>
        <taxon>Alphaproteobacteria</taxon>
        <taxon>Hyphomicrobiales</taxon>
        <taxon>Methylobacteriaceae</taxon>
        <taxon>Methylobacterium</taxon>
    </lineage>
</organism>
<proteinExistence type="predicted"/>
<sequence length="76" mass="8043">MPTYRSRHTVLKGGAALALATVAGLRHRPAVATLVGMLIEVPVMLSVVWIVNRSQGWHERGAAGKGAALMPASREV</sequence>
<reference evidence="2 3" key="1">
    <citation type="submission" date="2019-06" db="EMBL/GenBank/DDBJ databases">
        <authorList>
            <person name="Rodrigo-Torres L."/>
            <person name="Arahal R. D."/>
            <person name="Lucena T."/>
        </authorList>
    </citation>
    <scope>NUCLEOTIDE SEQUENCE [LARGE SCALE GENOMIC DNA]</scope>
    <source>
        <strain evidence="2 3">SB0023/3</strain>
    </source>
</reference>
<dbReference type="Proteomes" id="UP000410984">
    <property type="component" value="Unassembled WGS sequence"/>
</dbReference>
<keyword evidence="1" id="KW-0472">Membrane</keyword>
<evidence type="ECO:0000256" key="1">
    <source>
        <dbReference type="SAM" id="Phobius"/>
    </source>
</evidence>
<keyword evidence="1" id="KW-0812">Transmembrane</keyword>
<keyword evidence="3" id="KW-1185">Reference proteome</keyword>
<dbReference type="InterPro" id="IPR006311">
    <property type="entry name" value="TAT_signal"/>
</dbReference>
<accession>A0A509EAL4</accession>
<evidence type="ECO:0000313" key="3">
    <source>
        <dbReference type="Proteomes" id="UP000410984"/>
    </source>
</evidence>
<protein>
    <submittedName>
        <fullName evidence="2">Uncharacterized protein</fullName>
    </submittedName>
</protein>
<dbReference type="EMBL" id="CABFPH010000018">
    <property type="protein sequence ID" value="VUD71200.1"/>
    <property type="molecule type" value="Genomic_DNA"/>
</dbReference>
<dbReference type="AlphaFoldDB" id="A0A509EAL4"/>
<feature type="transmembrane region" description="Helical" evidence="1">
    <location>
        <begin position="31"/>
        <end position="51"/>
    </location>
</feature>
<dbReference type="PROSITE" id="PS51318">
    <property type="entry name" value="TAT"/>
    <property type="match status" value="1"/>
</dbReference>
<evidence type="ECO:0000313" key="2">
    <source>
        <dbReference type="EMBL" id="VUD71200.1"/>
    </source>
</evidence>
<keyword evidence="1" id="KW-1133">Transmembrane helix</keyword>
<name>A0A509EAL4_9HYPH</name>
<gene>
    <name evidence="2" type="ORF">MET9862_01777</name>
</gene>